<evidence type="ECO:0000313" key="1">
    <source>
        <dbReference type="EMBL" id="GAH88947.1"/>
    </source>
</evidence>
<dbReference type="EMBL" id="BARU01036272">
    <property type="protein sequence ID" value="GAH88947.1"/>
    <property type="molecule type" value="Genomic_DNA"/>
</dbReference>
<gene>
    <name evidence="1" type="ORF">S03H2_56667</name>
</gene>
<protein>
    <submittedName>
        <fullName evidence="1">Uncharacterized protein</fullName>
    </submittedName>
</protein>
<sequence>KAYRLGLKKADGLTRWSIREESLLRKLFPNNSARDVASRVGRTVRAVYMKAHELGPKKKKKS</sequence>
<proteinExistence type="predicted"/>
<feature type="non-terminal residue" evidence="1">
    <location>
        <position position="1"/>
    </location>
</feature>
<comment type="caution">
    <text evidence="1">The sequence shown here is derived from an EMBL/GenBank/DDBJ whole genome shotgun (WGS) entry which is preliminary data.</text>
</comment>
<organism evidence="1">
    <name type="scientific">marine sediment metagenome</name>
    <dbReference type="NCBI Taxonomy" id="412755"/>
    <lineage>
        <taxon>unclassified sequences</taxon>
        <taxon>metagenomes</taxon>
        <taxon>ecological metagenomes</taxon>
    </lineage>
</organism>
<dbReference type="AlphaFoldDB" id="X1J4Q7"/>
<accession>X1J4Q7</accession>
<reference evidence="1" key="1">
    <citation type="journal article" date="2014" name="Front. Microbiol.">
        <title>High frequency of phylogenetically diverse reductive dehalogenase-homologous genes in deep subseafloor sedimentary metagenomes.</title>
        <authorList>
            <person name="Kawai M."/>
            <person name="Futagami T."/>
            <person name="Toyoda A."/>
            <person name="Takaki Y."/>
            <person name="Nishi S."/>
            <person name="Hori S."/>
            <person name="Arai W."/>
            <person name="Tsubouchi T."/>
            <person name="Morono Y."/>
            <person name="Uchiyama I."/>
            <person name="Ito T."/>
            <person name="Fujiyama A."/>
            <person name="Inagaki F."/>
            <person name="Takami H."/>
        </authorList>
    </citation>
    <scope>NUCLEOTIDE SEQUENCE</scope>
    <source>
        <strain evidence="1">Expedition CK06-06</strain>
    </source>
</reference>
<name>X1J4Q7_9ZZZZ</name>